<reference evidence="2 3" key="1">
    <citation type="submission" date="2016-04" db="EMBL/GenBank/DDBJ databases">
        <title>A degradative enzymes factory behind the ericoid mycorrhizal symbiosis.</title>
        <authorList>
            <consortium name="DOE Joint Genome Institute"/>
            <person name="Martino E."/>
            <person name="Morin E."/>
            <person name="Grelet G."/>
            <person name="Kuo A."/>
            <person name="Kohler A."/>
            <person name="Daghino S."/>
            <person name="Barry K."/>
            <person name="Choi C."/>
            <person name="Cichocki N."/>
            <person name="Clum A."/>
            <person name="Copeland A."/>
            <person name="Hainaut M."/>
            <person name="Haridas S."/>
            <person name="Labutti K."/>
            <person name="Lindquist E."/>
            <person name="Lipzen A."/>
            <person name="Khouja H.-R."/>
            <person name="Murat C."/>
            <person name="Ohm R."/>
            <person name="Olson A."/>
            <person name="Spatafora J."/>
            <person name="Veneault-Fourrey C."/>
            <person name="Henrissat B."/>
            <person name="Grigoriev I."/>
            <person name="Martin F."/>
            <person name="Perotto S."/>
        </authorList>
    </citation>
    <scope>NUCLEOTIDE SEQUENCE [LARGE SCALE GENOMIC DNA]</scope>
    <source>
        <strain evidence="2 3">E</strain>
    </source>
</reference>
<keyword evidence="1" id="KW-0472">Membrane</keyword>
<accession>A0A2J6TQG3</accession>
<dbReference type="RefSeq" id="XP_024742168.1">
    <property type="nucleotide sequence ID" value="XM_024870773.1"/>
</dbReference>
<gene>
    <name evidence="2" type="ORF">K444DRAFT_175980</name>
</gene>
<name>A0A2J6TQG3_9HELO</name>
<evidence type="ECO:0000313" key="2">
    <source>
        <dbReference type="EMBL" id="PMD65264.1"/>
    </source>
</evidence>
<dbReference type="InParanoid" id="A0A2J6TQG3"/>
<dbReference type="Proteomes" id="UP000235371">
    <property type="component" value="Unassembled WGS sequence"/>
</dbReference>
<evidence type="ECO:0000256" key="1">
    <source>
        <dbReference type="SAM" id="Phobius"/>
    </source>
</evidence>
<proteinExistence type="predicted"/>
<dbReference type="GeneID" id="36578855"/>
<sequence length="101" mass="11159">MKKPRFLSEKVKPQIIIKEKYHGMAAGYPSQILASLFLFRLFATKFGNPSCLAFSTTVPVVFQCTYLNLVFATKPLTASPSLSSAASSDVSRFHAINLKSR</sequence>
<dbReference type="AlphaFoldDB" id="A0A2J6TQG3"/>
<feature type="transmembrane region" description="Helical" evidence="1">
    <location>
        <begin position="21"/>
        <end position="43"/>
    </location>
</feature>
<evidence type="ECO:0000313" key="3">
    <source>
        <dbReference type="Proteomes" id="UP000235371"/>
    </source>
</evidence>
<keyword evidence="1" id="KW-0812">Transmembrane</keyword>
<organism evidence="2 3">
    <name type="scientific">Hyaloscypha bicolor E</name>
    <dbReference type="NCBI Taxonomy" id="1095630"/>
    <lineage>
        <taxon>Eukaryota</taxon>
        <taxon>Fungi</taxon>
        <taxon>Dikarya</taxon>
        <taxon>Ascomycota</taxon>
        <taxon>Pezizomycotina</taxon>
        <taxon>Leotiomycetes</taxon>
        <taxon>Helotiales</taxon>
        <taxon>Hyaloscyphaceae</taxon>
        <taxon>Hyaloscypha</taxon>
        <taxon>Hyaloscypha bicolor</taxon>
    </lineage>
</organism>
<protein>
    <submittedName>
        <fullName evidence="2">Uncharacterized protein</fullName>
    </submittedName>
</protein>
<keyword evidence="1" id="KW-1133">Transmembrane helix</keyword>
<dbReference type="EMBL" id="KZ613746">
    <property type="protein sequence ID" value="PMD65264.1"/>
    <property type="molecule type" value="Genomic_DNA"/>
</dbReference>
<keyword evidence="3" id="KW-1185">Reference proteome</keyword>